<keyword evidence="3" id="KW-1185">Reference proteome</keyword>
<dbReference type="Proteomes" id="UP000772434">
    <property type="component" value="Unassembled WGS sequence"/>
</dbReference>
<dbReference type="OrthoDB" id="3357408at2759"/>
<feature type="transmembrane region" description="Helical" evidence="1">
    <location>
        <begin position="198"/>
        <end position="224"/>
    </location>
</feature>
<feature type="transmembrane region" description="Helical" evidence="1">
    <location>
        <begin position="253"/>
        <end position="274"/>
    </location>
</feature>
<evidence type="ECO:0000313" key="2">
    <source>
        <dbReference type="EMBL" id="KAF9072016.1"/>
    </source>
</evidence>
<name>A0A9P5UAF8_9AGAR</name>
<organism evidence="2 3">
    <name type="scientific">Rhodocollybia butyracea</name>
    <dbReference type="NCBI Taxonomy" id="206335"/>
    <lineage>
        <taxon>Eukaryota</taxon>
        <taxon>Fungi</taxon>
        <taxon>Dikarya</taxon>
        <taxon>Basidiomycota</taxon>
        <taxon>Agaricomycotina</taxon>
        <taxon>Agaricomycetes</taxon>
        <taxon>Agaricomycetidae</taxon>
        <taxon>Agaricales</taxon>
        <taxon>Marasmiineae</taxon>
        <taxon>Omphalotaceae</taxon>
        <taxon>Rhodocollybia</taxon>
    </lineage>
</organism>
<feature type="transmembrane region" description="Helical" evidence="1">
    <location>
        <begin position="155"/>
        <end position="175"/>
    </location>
</feature>
<protein>
    <submittedName>
        <fullName evidence="2">Uncharacterized protein</fullName>
    </submittedName>
</protein>
<proteinExistence type="predicted"/>
<keyword evidence="1" id="KW-0812">Transmembrane</keyword>
<keyword evidence="1" id="KW-0472">Membrane</keyword>
<dbReference type="AlphaFoldDB" id="A0A9P5UAF8"/>
<comment type="caution">
    <text evidence="2">The sequence shown here is derived from an EMBL/GenBank/DDBJ whole genome shotgun (WGS) entry which is preliminary data.</text>
</comment>
<keyword evidence="1" id="KW-1133">Transmembrane helix</keyword>
<feature type="transmembrane region" description="Helical" evidence="1">
    <location>
        <begin position="29"/>
        <end position="54"/>
    </location>
</feature>
<accession>A0A9P5UAF8</accession>
<sequence length="377" mass="41072">MSSSPPLPPNFLPRTAHRMAQIGISEAEIVALFLASLFYGIFLISAGFGVRYLLYETHSRPGQALKRRQVPWKLIVPEVILFIITSTHISLSVTNCIRIFVQQPGSPDAYDPTIWINKTKTGLSAVGIVCGDVLLIYRCYIIYNHSWRIIAVPCLLFLVGTGCDLCLFILQAVFIPSETFVPNGGFTPKGSSIIAETAGVYVGVYSATAALTVLTTSLIVWRIYKVEKEKRRFQVGSGSHLGSSFTMQYIMKIIIQSGMLYTVTSSLVAIAVAVGSNANYPLSDINMQAIGITFNLTVIRSALCSKLDDEDLVYMSASGRGTRLEFAARTANTSTGNDIAFCNQQTTPLSKLHGKILDENMGTAQSEKYEGHSVGAV</sequence>
<feature type="transmembrane region" description="Helical" evidence="1">
    <location>
        <begin position="75"/>
        <end position="101"/>
    </location>
</feature>
<evidence type="ECO:0000256" key="1">
    <source>
        <dbReference type="SAM" id="Phobius"/>
    </source>
</evidence>
<feature type="transmembrane region" description="Helical" evidence="1">
    <location>
        <begin position="121"/>
        <end position="143"/>
    </location>
</feature>
<evidence type="ECO:0000313" key="3">
    <source>
        <dbReference type="Proteomes" id="UP000772434"/>
    </source>
</evidence>
<dbReference type="EMBL" id="JADNRY010000028">
    <property type="protein sequence ID" value="KAF9072016.1"/>
    <property type="molecule type" value="Genomic_DNA"/>
</dbReference>
<reference evidence="2" key="1">
    <citation type="submission" date="2020-11" db="EMBL/GenBank/DDBJ databases">
        <authorList>
            <consortium name="DOE Joint Genome Institute"/>
            <person name="Ahrendt S."/>
            <person name="Riley R."/>
            <person name="Andreopoulos W."/>
            <person name="Labutti K."/>
            <person name="Pangilinan J."/>
            <person name="Ruiz-Duenas F.J."/>
            <person name="Barrasa J.M."/>
            <person name="Sanchez-Garcia M."/>
            <person name="Camarero S."/>
            <person name="Miyauchi S."/>
            <person name="Serrano A."/>
            <person name="Linde D."/>
            <person name="Babiker R."/>
            <person name="Drula E."/>
            <person name="Ayuso-Fernandez I."/>
            <person name="Pacheco R."/>
            <person name="Padilla G."/>
            <person name="Ferreira P."/>
            <person name="Barriuso J."/>
            <person name="Kellner H."/>
            <person name="Castanera R."/>
            <person name="Alfaro M."/>
            <person name="Ramirez L."/>
            <person name="Pisabarro A.G."/>
            <person name="Kuo A."/>
            <person name="Tritt A."/>
            <person name="Lipzen A."/>
            <person name="He G."/>
            <person name="Yan M."/>
            <person name="Ng V."/>
            <person name="Cullen D."/>
            <person name="Martin F."/>
            <person name="Rosso M.-N."/>
            <person name="Henrissat B."/>
            <person name="Hibbett D."/>
            <person name="Martinez A.T."/>
            <person name="Grigoriev I.V."/>
        </authorList>
    </citation>
    <scope>NUCLEOTIDE SEQUENCE</scope>
    <source>
        <strain evidence="2">AH 40177</strain>
    </source>
</reference>
<gene>
    <name evidence="2" type="ORF">BDP27DRAFT_1361448</name>
</gene>